<sequence>MKYEKIKNQINKYMESYIKLWEFSGSIAAIKDGEILFKKAYGYANIEHKVKTILILNIKYGLLQSNLQL</sequence>
<dbReference type="Proteomes" id="UP000192468">
    <property type="component" value="Unassembled WGS sequence"/>
</dbReference>
<accession>A0A1W1XES2</accession>
<dbReference type="Gene3D" id="3.40.710.10">
    <property type="entry name" value="DD-peptidase/beta-lactamase superfamily"/>
    <property type="match status" value="1"/>
</dbReference>
<dbReference type="OrthoDB" id="9797709at2"/>
<organism evidence="1 2">
    <name type="scientific">Clostridium acidisoli DSM 12555</name>
    <dbReference type="NCBI Taxonomy" id="1121291"/>
    <lineage>
        <taxon>Bacteria</taxon>
        <taxon>Bacillati</taxon>
        <taxon>Bacillota</taxon>
        <taxon>Clostridia</taxon>
        <taxon>Eubacteriales</taxon>
        <taxon>Clostridiaceae</taxon>
        <taxon>Clostridium</taxon>
    </lineage>
</organism>
<name>A0A1W1XES2_9CLOT</name>
<keyword evidence="2" id="KW-1185">Reference proteome</keyword>
<evidence type="ECO:0008006" key="3">
    <source>
        <dbReference type="Google" id="ProtNLM"/>
    </source>
</evidence>
<gene>
    <name evidence="1" type="ORF">SAMN02745134_01548</name>
</gene>
<reference evidence="1 2" key="1">
    <citation type="submission" date="2017-04" db="EMBL/GenBank/DDBJ databases">
        <authorList>
            <person name="Afonso C.L."/>
            <person name="Miller P.J."/>
            <person name="Scott M.A."/>
            <person name="Spackman E."/>
            <person name="Goraichik I."/>
            <person name="Dimitrov K.M."/>
            <person name="Suarez D.L."/>
            <person name="Swayne D.E."/>
        </authorList>
    </citation>
    <scope>NUCLEOTIDE SEQUENCE [LARGE SCALE GENOMIC DNA]</scope>
    <source>
        <strain evidence="1 2">DSM 12555</strain>
    </source>
</reference>
<proteinExistence type="predicted"/>
<protein>
    <recommendedName>
        <fullName evidence="3">Beta-lactamase</fullName>
    </recommendedName>
</protein>
<evidence type="ECO:0000313" key="1">
    <source>
        <dbReference type="EMBL" id="SMC22118.1"/>
    </source>
</evidence>
<dbReference type="InterPro" id="IPR012338">
    <property type="entry name" value="Beta-lactam/transpept-like"/>
</dbReference>
<evidence type="ECO:0000313" key="2">
    <source>
        <dbReference type="Proteomes" id="UP000192468"/>
    </source>
</evidence>
<dbReference type="EMBL" id="FWXH01000003">
    <property type="protein sequence ID" value="SMC22118.1"/>
    <property type="molecule type" value="Genomic_DNA"/>
</dbReference>
<dbReference type="SUPFAM" id="SSF56601">
    <property type="entry name" value="beta-lactamase/transpeptidase-like"/>
    <property type="match status" value="1"/>
</dbReference>
<dbReference type="AlphaFoldDB" id="A0A1W1XES2"/>
<dbReference type="RefSeq" id="WP_084115022.1">
    <property type="nucleotide sequence ID" value="NZ_FWXH01000003.1"/>
</dbReference>
<dbReference type="STRING" id="1121291.SAMN02745134_01548"/>